<evidence type="ECO:0000259" key="1">
    <source>
        <dbReference type="Pfam" id="PF19576"/>
    </source>
</evidence>
<protein>
    <submittedName>
        <fullName evidence="2">Phospholipid/glycerol acyltransferase</fullName>
    </submittedName>
</protein>
<dbReference type="HOGENOM" id="CLU_067500_1_0_12"/>
<dbReference type="eggNOG" id="COG0204">
    <property type="taxonomic scope" value="Bacteria"/>
</dbReference>
<sequence>MQNSVPEGKFLDVHEIATSVSPRLAKKIPRWVENIIARLIHENDLNKMWKQHEHKEPLAFLQGINKDFNLTTTFEKEERISEIVGRNPIFVANHPLGGTESLLLMEKIASYDTSVRMITRKLFMRVIPLRPFFLPVPQTKEREEIADFLDAVKEPGPIMIFPAGYCSRPLSNGILFDYEWKSTFVKFSRTSSRPIVPVYIEGQNSRRFYYVSWLRRFFGIKASLESILLVDEMFRQNGSHIVFKVGKPIDYSVFSKDLSDSEWACRIRQHVFNLSLDIDAEFSPGLPLTLLDA</sequence>
<proteinExistence type="predicted"/>
<dbReference type="OrthoDB" id="1113830at2"/>
<dbReference type="STRING" id="760011.Spico_0170"/>
<organism evidence="2 3">
    <name type="scientific">Parasphaerochaeta coccoides (strain ATCC BAA-1237 / DSM 17374 / SPN1)</name>
    <name type="common">Sphaerochaeta coccoides</name>
    <dbReference type="NCBI Taxonomy" id="760011"/>
    <lineage>
        <taxon>Bacteria</taxon>
        <taxon>Pseudomonadati</taxon>
        <taxon>Spirochaetota</taxon>
        <taxon>Spirochaetia</taxon>
        <taxon>Spirochaetales</taxon>
        <taxon>Sphaerochaetaceae</taxon>
        <taxon>Parasphaerochaeta</taxon>
    </lineage>
</organism>
<dbReference type="GO" id="GO:0016746">
    <property type="term" value="F:acyltransferase activity"/>
    <property type="evidence" value="ECO:0007669"/>
    <property type="project" value="UniProtKB-KW"/>
</dbReference>
<dbReference type="EMBL" id="CP002659">
    <property type="protein sequence ID" value="AEC01408.1"/>
    <property type="molecule type" value="Genomic_DNA"/>
</dbReference>
<evidence type="ECO:0000313" key="3">
    <source>
        <dbReference type="Proteomes" id="UP000007939"/>
    </source>
</evidence>
<evidence type="ECO:0000313" key="2">
    <source>
        <dbReference type="EMBL" id="AEC01408.1"/>
    </source>
</evidence>
<keyword evidence="3" id="KW-1185">Reference proteome</keyword>
<accession>F4GJY3</accession>
<reference evidence="3" key="1">
    <citation type="submission" date="2011-04" db="EMBL/GenBank/DDBJ databases">
        <title>The complete genome of Spirochaeta coccoides DSM 17374.</title>
        <authorList>
            <person name="Lucas S."/>
            <person name="Copeland A."/>
            <person name="Lapidus A."/>
            <person name="Bruce D."/>
            <person name="Goodwin L."/>
            <person name="Pitluck S."/>
            <person name="Peters L."/>
            <person name="Kyrpides N."/>
            <person name="Mavromatis K."/>
            <person name="Pagani I."/>
            <person name="Ivanova N."/>
            <person name="Ovchinnikova G."/>
            <person name="Lu M."/>
            <person name="Detter J.C."/>
            <person name="Tapia R."/>
            <person name="Han C."/>
            <person name="Land M."/>
            <person name="Hauser L."/>
            <person name="Markowitz V."/>
            <person name="Cheng J.-F."/>
            <person name="Hugenholtz P."/>
            <person name="Woyke T."/>
            <person name="Wu D."/>
            <person name="Spring S."/>
            <person name="Schroeder M."/>
            <person name="Brambilla E."/>
            <person name="Klenk H.-P."/>
            <person name="Eisen J.A."/>
        </authorList>
    </citation>
    <scope>NUCLEOTIDE SEQUENCE [LARGE SCALE GENOMIC DNA]</scope>
    <source>
        <strain evidence="3">ATCC BAA-1237 / DSM 17374 / SPN1</strain>
    </source>
</reference>
<gene>
    <name evidence="2" type="ordered locus">Spico_0170</name>
</gene>
<dbReference type="KEGG" id="scc:Spico_0170"/>
<dbReference type="Pfam" id="PF19576">
    <property type="entry name" value="Acyltransf_2"/>
    <property type="match status" value="1"/>
</dbReference>
<dbReference type="Proteomes" id="UP000007939">
    <property type="component" value="Chromosome"/>
</dbReference>
<keyword evidence="2" id="KW-0012">Acyltransferase</keyword>
<dbReference type="SUPFAM" id="SSF69593">
    <property type="entry name" value="Glycerol-3-phosphate (1)-acyltransferase"/>
    <property type="match status" value="1"/>
</dbReference>
<dbReference type="InterPro" id="IPR045746">
    <property type="entry name" value="ACT14924-like_Acyltransf_dom"/>
</dbReference>
<name>F4GJY3_PARC1</name>
<keyword evidence="2" id="KW-0808">Transferase</keyword>
<dbReference type="AlphaFoldDB" id="F4GJY3"/>
<reference evidence="2 3" key="2">
    <citation type="journal article" date="2012" name="Stand. Genomic Sci.">
        <title>Complete genome sequence of the termite hindgut bacterium Spirochaeta coccoides type strain (SPN1(T)), reclassification in the genus Sphaerochaeta as Sphaerochaeta coccoides comb. nov. and emendations of the family Spirochaetaceae and the genus Sphaerochaeta.</title>
        <authorList>
            <person name="Abt B."/>
            <person name="Han C."/>
            <person name="Scheuner C."/>
            <person name="Lu M."/>
            <person name="Lapidus A."/>
            <person name="Nolan M."/>
            <person name="Lucas S."/>
            <person name="Hammon N."/>
            <person name="Deshpande S."/>
            <person name="Cheng J.F."/>
            <person name="Tapia R."/>
            <person name="Goodwin L.A."/>
            <person name="Pitluck S."/>
            <person name="Liolios K."/>
            <person name="Pagani I."/>
            <person name="Ivanova N."/>
            <person name="Mavromatis K."/>
            <person name="Mikhailova N."/>
            <person name="Huntemann M."/>
            <person name="Pati A."/>
            <person name="Chen A."/>
            <person name="Palaniappan K."/>
            <person name="Land M."/>
            <person name="Hauser L."/>
            <person name="Brambilla E.M."/>
            <person name="Rohde M."/>
            <person name="Spring S."/>
            <person name="Gronow S."/>
            <person name="Goker M."/>
            <person name="Woyke T."/>
            <person name="Bristow J."/>
            <person name="Eisen J.A."/>
            <person name="Markowitz V."/>
            <person name="Hugenholtz P."/>
            <person name="Kyrpides N.C."/>
            <person name="Klenk H.P."/>
            <person name="Detter J.C."/>
        </authorList>
    </citation>
    <scope>NUCLEOTIDE SEQUENCE [LARGE SCALE GENOMIC DNA]</scope>
    <source>
        <strain evidence="3">ATCC BAA-1237 / DSM 17374 / SPN1</strain>
    </source>
</reference>
<feature type="domain" description="Putative acyltransferase ACT14924-like acyltransferase" evidence="1">
    <location>
        <begin position="20"/>
        <end position="278"/>
    </location>
</feature>
<dbReference type="RefSeq" id="WP_013738804.1">
    <property type="nucleotide sequence ID" value="NC_015436.1"/>
</dbReference>